<reference evidence="1 2" key="1">
    <citation type="journal article" date="2019" name="Sci. Rep.">
        <title>Orb-weaving spider Araneus ventricosus genome elucidates the spidroin gene catalogue.</title>
        <authorList>
            <person name="Kono N."/>
            <person name="Nakamura H."/>
            <person name="Ohtoshi R."/>
            <person name="Moran D.A.P."/>
            <person name="Shinohara A."/>
            <person name="Yoshida Y."/>
            <person name="Fujiwara M."/>
            <person name="Mori M."/>
            <person name="Tomita M."/>
            <person name="Arakawa K."/>
        </authorList>
    </citation>
    <scope>NUCLEOTIDE SEQUENCE [LARGE SCALE GENOMIC DNA]</scope>
</reference>
<organism evidence="1 2">
    <name type="scientific">Araneus ventricosus</name>
    <name type="common">Orbweaver spider</name>
    <name type="synonym">Epeira ventricosa</name>
    <dbReference type="NCBI Taxonomy" id="182803"/>
    <lineage>
        <taxon>Eukaryota</taxon>
        <taxon>Metazoa</taxon>
        <taxon>Ecdysozoa</taxon>
        <taxon>Arthropoda</taxon>
        <taxon>Chelicerata</taxon>
        <taxon>Arachnida</taxon>
        <taxon>Araneae</taxon>
        <taxon>Araneomorphae</taxon>
        <taxon>Entelegynae</taxon>
        <taxon>Araneoidea</taxon>
        <taxon>Araneidae</taxon>
        <taxon>Araneus</taxon>
    </lineage>
</organism>
<evidence type="ECO:0000313" key="1">
    <source>
        <dbReference type="EMBL" id="GBM77096.1"/>
    </source>
</evidence>
<accession>A0A4Y2IJG6</accession>
<evidence type="ECO:0000313" key="2">
    <source>
        <dbReference type="Proteomes" id="UP000499080"/>
    </source>
</evidence>
<comment type="caution">
    <text evidence="1">The sequence shown here is derived from an EMBL/GenBank/DDBJ whole genome shotgun (WGS) entry which is preliminary data.</text>
</comment>
<dbReference type="EMBL" id="BGPR01002665">
    <property type="protein sequence ID" value="GBM77096.1"/>
    <property type="molecule type" value="Genomic_DNA"/>
</dbReference>
<proteinExistence type="predicted"/>
<keyword evidence="2" id="KW-1185">Reference proteome</keyword>
<sequence>MKRSPPLNRRPRWPSEQYLVVLEEFVKNKPGEEESDALNLDGEVIENSDRGIDSETDVETIQFTKNIPTRTTTHKVYISHPLNL</sequence>
<dbReference type="Proteomes" id="UP000499080">
    <property type="component" value="Unassembled WGS sequence"/>
</dbReference>
<name>A0A4Y2IJG6_ARAVE</name>
<dbReference type="AlphaFoldDB" id="A0A4Y2IJG6"/>
<gene>
    <name evidence="1" type="ORF">AVEN_74024_1</name>
</gene>
<protein>
    <submittedName>
        <fullName evidence="1">Uncharacterized protein</fullName>
    </submittedName>
</protein>